<protein>
    <submittedName>
        <fullName evidence="2">Predicted protein</fullName>
    </submittedName>
</protein>
<dbReference type="STRING" id="985895.E4ZVQ5"/>
<dbReference type="VEuPathDB" id="FungiDB:LEMA_P028330.1"/>
<sequence length="134" mass="14985">MAWLKPQRTTKSNSILAAQTVTELATVAKHTKPRKGGRRGKRKMEDPNYAYNEALQAVEAHDAEGDGDAEEDHDAVLDDEVAKKKQAIDKLAEIEKKFKLFRSVTSKWPSSNGKWRCSGSQIAFIQNTLPWSSV</sequence>
<accession>E4ZVQ5</accession>
<reference evidence="3" key="1">
    <citation type="journal article" date="2011" name="Nat. Commun.">
        <title>Effector diversification within compartments of the Leptosphaeria maculans genome affected by Repeat-Induced Point mutations.</title>
        <authorList>
            <person name="Rouxel T."/>
            <person name="Grandaubert J."/>
            <person name="Hane J.K."/>
            <person name="Hoede C."/>
            <person name="van de Wouw A.P."/>
            <person name="Couloux A."/>
            <person name="Dominguez V."/>
            <person name="Anthouard V."/>
            <person name="Bally P."/>
            <person name="Bourras S."/>
            <person name="Cozijnsen A.J."/>
            <person name="Ciuffetti L.M."/>
            <person name="Degrave A."/>
            <person name="Dilmaghani A."/>
            <person name="Duret L."/>
            <person name="Fudal I."/>
            <person name="Goodwin S.B."/>
            <person name="Gout L."/>
            <person name="Glaser N."/>
            <person name="Linglin J."/>
            <person name="Kema G.H.J."/>
            <person name="Lapalu N."/>
            <person name="Lawrence C.B."/>
            <person name="May K."/>
            <person name="Meyer M."/>
            <person name="Ollivier B."/>
            <person name="Poulain J."/>
            <person name="Schoch C.L."/>
            <person name="Simon A."/>
            <person name="Spatafora J.W."/>
            <person name="Stachowiak A."/>
            <person name="Turgeon B.G."/>
            <person name="Tyler B.M."/>
            <person name="Vincent D."/>
            <person name="Weissenbach J."/>
            <person name="Amselem J."/>
            <person name="Quesneville H."/>
            <person name="Oliver R.P."/>
            <person name="Wincker P."/>
            <person name="Balesdent M.-H."/>
            <person name="Howlett B.J."/>
        </authorList>
    </citation>
    <scope>NUCLEOTIDE SEQUENCE [LARGE SCALE GENOMIC DNA]</scope>
    <source>
        <strain evidence="3">JN3 / isolate v23.1.3 / race Av1-4-5-6-7-8</strain>
    </source>
</reference>
<gene>
    <name evidence="2" type="ORF">LEMA_P028330.1</name>
</gene>
<evidence type="ECO:0000256" key="1">
    <source>
        <dbReference type="SAM" id="MobiDB-lite"/>
    </source>
</evidence>
<dbReference type="InParanoid" id="E4ZVQ5"/>
<evidence type="ECO:0000313" key="3">
    <source>
        <dbReference type="Proteomes" id="UP000002668"/>
    </source>
</evidence>
<proteinExistence type="predicted"/>
<dbReference type="eggNOG" id="ENOG502S14R">
    <property type="taxonomic scope" value="Eukaryota"/>
</dbReference>
<name>E4ZVQ5_LEPMJ</name>
<organism evidence="3">
    <name type="scientific">Leptosphaeria maculans (strain JN3 / isolate v23.1.3 / race Av1-4-5-6-7-8)</name>
    <name type="common">Blackleg fungus</name>
    <name type="synonym">Phoma lingam</name>
    <dbReference type="NCBI Taxonomy" id="985895"/>
    <lineage>
        <taxon>Eukaryota</taxon>
        <taxon>Fungi</taxon>
        <taxon>Dikarya</taxon>
        <taxon>Ascomycota</taxon>
        <taxon>Pezizomycotina</taxon>
        <taxon>Dothideomycetes</taxon>
        <taxon>Pleosporomycetidae</taxon>
        <taxon>Pleosporales</taxon>
        <taxon>Pleosporineae</taxon>
        <taxon>Leptosphaeriaceae</taxon>
        <taxon>Plenodomus</taxon>
        <taxon>Plenodomus lingam/Leptosphaeria maculans species complex</taxon>
    </lineage>
</organism>
<evidence type="ECO:0000313" key="2">
    <source>
        <dbReference type="EMBL" id="CBX95681.1"/>
    </source>
</evidence>
<feature type="compositionally biased region" description="Basic residues" evidence="1">
    <location>
        <begin position="29"/>
        <end position="42"/>
    </location>
</feature>
<dbReference type="Proteomes" id="UP000002668">
    <property type="component" value="Genome"/>
</dbReference>
<keyword evidence="3" id="KW-1185">Reference proteome</keyword>
<feature type="region of interest" description="Disordered" evidence="1">
    <location>
        <begin position="26"/>
        <end position="48"/>
    </location>
</feature>
<dbReference type="EMBL" id="FP929127">
    <property type="protein sequence ID" value="CBX95681.1"/>
    <property type="molecule type" value="Genomic_DNA"/>
</dbReference>
<dbReference type="HOGENOM" id="CLU_1896603_0_0_1"/>
<dbReference type="AlphaFoldDB" id="E4ZVQ5"/>